<evidence type="ECO:0000313" key="2">
    <source>
        <dbReference type="EMBL" id="GJN94452.1"/>
    </source>
</evidence>
<sequence length="132" mass="14049">MSNARSLRLVPLTFFYASIPVILFLVISSIIWRAEYLPVSPASAGSANPPVPFLVSSLSARLDALYTAHTVAPASSQNGSDTFLRFVASFSRANLKSRLAEVASSRGWASEALLRKWVGGTSALVAFSDSLG</sequence>
<gene>
    <name evidence="2" type="ORF">Rhopal_007532-T1</name>
</gene>
<name>A0AAV5GYL6_9BASI</name>
<protein>
    <submittedName>
        <fullName evidence="2">Uncharacterized protein</fullName>
    </submittedName>
</protein>
<evidence type="ECO:0000256" key="1">
    <source>
        <dbReference type="SAM" id="Phobius"/>
    </source>
</evidence>
<evidence type="ECO:0000313" key="3">
    <source>
        <dbReference type="Proteomes" id="UP001342314"/>
    </source>
</evidence>
<keyword evidence="1" id="KW-1133">Transmembrane helix</keyword>
<keyword evidence="3" id="KW-1185">Reference proteome</keyword>
<comment type="caution">
    <text evidence="2">The sequence shown here is derived from an EMBL/GenBank/DDBJ whole genome shotgun (WGS) entry which is preliminary data.</text>
</comment>
<dbReference type="Proteomes" id="UP001342314">
    <property type="component" value="Unassembled WGS sequence"/>
</dbReference>
<dbReference type="AlphaFoldDB" id="A0AAV5GYL6"/>
<organism evidence="2 3">
    <name type="scientific">Rhodotorula paludigena</name>
    <dbReference type="NCBI Taxonomy" id="86838"/>
    <lineage>
        <taxon>Eukaryota</taxon>
        <taxon>Fungi</taxon>
        <taxon>Dikarya</taxon>
        <taxon>Basidiomycota</taxon>
        <taxon>Pucciniomycotina</taxon>
        <taxon>Microbotryomycetes</taxon>
        <taxon>Sporidiobolales</taxon>
        <taxon>Sporidiobolaceae</taxon>
        <taxon>Rhodotorula</taxon>
    </lineage>
</organism>
<accession>A0AAV5GYL6</accession>
<feature type="transmembrane region" description="Helical" evidence="1">
    <location>
        <begin position="12"/>
        <end position="32"/>
    </location>
</feature>
<proteinExistence type="predicted"/>
<keyword evidence="1" id="KW-0472">Membrane</keyword>
<reference evidence="2 3" key="1">
    <citation type="submission" date="2021-12" db="EMBL/GenBank/DDBJ databases">
        <title>High titer production of polyol ester of fatty acids by Rhodotorula paludigena BS15 towards product separation-free biomass refinery.</title>
        <authorList>
            <person name="Mano J."/>
            <person name="Ono H."/>
            <person name="Tanaka T."/>
            <person name="Naito K."/>
            <person name="Sushida H."/>
            <person name="Ike M."/>
            <person name="Tokuyasu K."/>
            <person name="Kitaoka M."/>
        </authorList>
    </citation>
    <scope>NUCLEOTIDE SEQUENCE [LARGE SCALE GENOMIC DNA]</scope>
    <source>
        <strain evidence="2 3">BS15</strain>
    </source>
</reference>
<keyword evidence="1" id="KW-0812">Transmembrane</keyword>
<dbReference type="EMBL" id="BQKY01000017">
    <property type="protein sequence ID" value="GJN94452.1"/>
    <property type="molecule type" value="Genomic_DNA"/>
</dbReference>